<organism evidence="1 2">
    <name type="scientific">Agarivorans aestuarii</name>
    <dbReference type="NCBI Taxonomy" id="1563703"/>
    <lineage>
        <taxon>Bacteria</taxon>
        <taxon>Pseudomonadati</taxon>
        <taxon>Pseudomonadota</taxon>
        <taxon>Gammaproteobacteria</taxon>
        <taxon>Alteromonadales</taxon>
        <taxon>Alteromonadaceae</taxon>
        <taxon>Agarivorans</taxon>
    </lineage>
</organism>
<gene>
    <name evidence="1" type="ORF">SNR37_001835</name>
</gene>
<keyword evidence="2" id="KW-1185">Reference proteome</keyword>
<reference evidence="2" key="1">
    <citation type="submission" date="2023-07" db="EMBL/GenBank/DDBJ databases">
        <title>Draft genome sequence of Agarivorans aestuarii strain ZMCS4, a CAZymes producing bacteria isolated from the marine brown algae Clodostephus spongiosus.</title>
        <authorList>
            <person name="Lorente B."/>
            <person name="Cabral C."/>
            <person name="Frias J."/>
            <person name="Faria J."/>
            <person name="Toubarro D."/>
        </authorList>
    </citation>
    <scope>NUCLEOTIDE SEQUENCE [LARGE SCALE GENOMIC DNA]</scope>
    <source>
        <strain evidence="2">ZMCS4</strain>
    </source>
</reference>
<comment type="caution">
    <text evidence="1">The sequence shown here is derived from an EMBL/GenBank/DDBJ whole genome shotgun (WGS) entry which is preliminary data.</text>
</comment>
<evidence type="ECO:0000313" key="1">
    <source>
        <dbReference type="EMBL" id="MEE1672506.1"/>
    </source>
</evidence>
<accession>A0ABU7FZW4</accession>
<name>A0ABU7FZW4_9ALTE</name>
<dbReference type="Proteomes" id="UP001310248">
    <property type="component" value="Unassembled WGS sequence"/>
</dbReference>
<proteinExistence type="predicted"/>
<dbReference type="PROSITE" id="PS51257">
    <property type="entry name" value="PROKAR_LIPOPROTEIN"/>
    <property type="match status" value="1"/>
</dbReference>
<protein>
    <submittedName>
        <fullName evidence="1">Uncharacterized protein</fullName>
    </submittedName>
</protein>
<sequence>MKRTLFAALTIFIAGCGGGSSDSGNAGSGGNTNQELADEYLGAWQSTDGIFVSIGKSAITAYGDTGTGTGCYEPVISAYSSVTNNSFTTIVDGKSSVTNVSLHGSGQMIVQEGDLLLFLNKLNLVPNLTGCDQGEVVLNVELAELPATFKVNRDSQSMYQTEIIYDFLFDLDETGTRSSGDLRISVSHNKENEIESFISVNELDVKIGVPQYMPGPPPEENLGLYDLVYTSQTGSITTSGNTFSITIDKSANPLLSLIQHETPVSVISYLSYPSPENDDVWSGVNDGPWNWSSERHEDSFPTEEGSYKPISWLNSQTDAEGDQLGESQWIDIKSVSVNITN</sequence>
<evidence type="ECO:0000313" key="2">
    <source>
        <dbReference type="Proteomes" id="UP001310248"/>
    </source>
</evidence>
<dbReference type="RefSeq" id="WP_329773891.1">
    <property type="nucleotide sequence ID" value="NZ_JAYDYW010000002.1"/>
</dbReference>
<dbReference type="EMBL" id="JAYDYW010000002">
    <property type="protein sequence ID" value="MEE1672506.1"/>
    <property type="molecule type" value="Genomic_DNA"/>
</dbReference>